<dbReference type="PANTHER" id="PTHR33337">
    <property type="entry name" value="GFA DOMAIN-CONTAINING PROTEIN"/>
    <property type="match status" value="1"/>
</dbReference>
<keyword evidence="7" id="KW-1185">Reference proteome</keyword>
<evidence type="ECO:0000256" key="1">
    <source>
        <dbReference type="ARBA" id="ARBA00005495"/>
    </source>
</evidence>
<keyword evidence="3" id="KW-0862">Zinc</keyword>
<proteinExistence type="inferred from homology"/>
<feature type="domain" description="CENP-V/GFA" evidence="5">
    <location>
        <begin position="3"/>
        <end position="126"/>
    </location>
</feature>
<evidence type="ECO:0000313" key="6">
    <source>
        <dbReference type="EMBL" id="RRC99361.1"/>
    </source>
</evidence>
<dbReference type="OrthoDB" id="9786619at2"/>
<dbReference type="PANTHER" id="PTHR33337:SF44">
    <property type="entry name" value="DUF636 DOMAIN PROTEIN (AFU_ORTHOLOGUE AFUA_1G09754)"/>
    <property type="match status" value="1"/>
</dbReference>
<dbReference type="Proteomes" id="UP000267535">
    <property type="component" value="Unassembled WGS sequence"/>
</dbReference>
<dbReference type="AlphaFoldDB" id="A0A3P1SQ28"/>
<dbReference type="Gene3D" id="3.90.1590.10">
    <property type="entry name" value="glutathione-dependent formaldehyde- activating enzyme (gfa)"/>
    <property type="match status" value="1"/>
</dbReference>
<evidence type="ECO:0000256" key="2">
    <source>
        <dbReference type="ARBA" id="ARBA00022723"/>
    </source>
</evidence>
<keyword evidence="2" id="KW-0479">Metal-binding</keyword>
<reference evidence="6 7" key="1">
    <citation type="submission" date="2018-11" db="EMBL/GenBank/DDBJ databases">
        <title>The draft genome sequence of Amphritea balenae JAMM 1525T.</title>
        <authorList>
            <person name="Fang Z."/>
            <person name="Zhang Y."/>
            <person name="Han X."/>
        </authorList>
    </citation>
    <scope>NUCLEOTIDE SEQUENCE [LARGE SCALE GENOMIC DNA]</scope>
    <source>
        <strain evidence="6 7">JAMM 1525</strain>
    </source>
</reference>
<organism evidence="6 7">
    <name type="scientific">Amphritea balenae</name>
    <dbReference type="NCBI Taxonomy" id="452629"/>
    <lineage>
        <taxon>Bacteria</taxon>
        <taxon>Pseudomonadati</taxon>
        <taxon>Pseudomonadota</taxon>
        <taxon>Gammaproteobacteria</taxon>
        <taxon>Oceanospirillales</taxon>
        <taxon>Oceanospirillaceae</taxon>
        <taxon>Amphritea</taxon>
    </lineage>
</organism>
<evidence type="ECO:0000256" key="3">
    <source>
        <dbReference type="ARBA" id="ARBA00022833"/>
    </source>
</evidence>
<dbReference type="GO" id="GO:0016846">
    <property type="term" value="F:carbon-sulfur lyase activity"/>
    <property type="evidence" value="ECO:0007669"/>
    <property type="project" value="InterPro"/>
</dbReference>
<accession>A0A3P1SQ28</accession>
<dbReference type="RefSeq" id="WP_124926199.1">
    <property type="nucleotide sequence ID" value="NZ_BMOH01000004.1"/>
</dbReference>
<name>A0A3P1SQ28_9GAMM</name>
<evidence type="ECO:0000256" key="4">
    <source>
        <dbReference type="ARBA" id="ARBA00023239"/>
    </source>
</evidence>
<evidence type="ECO:0000313" key="7">
    <source>
        <dbReference type="Proteomes" id="UP000267535"/>
    </source>
</evidence>
<dbReference type="GO" id="GO:0046872">
    <property type="term" value="F:metal ion binding"/>
    <property type="evidence" value="ECO:0007669"/>
    <property type="project" value="UniProtKB-KW"/>
</dbReference>
<dbReference type="InterPro" id="IPR006913">
    <property type="entry name" value="CENP-V/GFA"/>
</dbReference>
<dbReference type="Pfam" id="PF04828">
    <property type="entry name" value="GFA"/>
    <property type="match status" value="1"/>
</dbReference>
<sequence>MQLEGTCHCGSVHFTVYSPHPYPFNQCYCSICRKTAGGGGYAINLGADYKTLKIDGEDNISVYQATVKDPETGEDKASPARRHFCQKCGSALWVWDPRWPELVHPFASAIDTDLPVPPERSHMMLDSKAGWVAVQEDSKDNFFKQYPQESLADWHRRLGLEERDALQSKTGEG</sequence>
<protein>
    <submittedName>
        <fullName evidence="6">GFA family protein</fullName>
    </submittedName>
</protein>
<dbReference type="PROSITE" id="PS51891">
    <property type="entry name" value="CENP_V_GFA"/>
    <property type="match status" value="1"/>
</dbReference>
<keyword evidence="4" id="KW-0456">Lyase</keyword>
<comment type="caution">
    <text evidence="6">The sequence shown here is derived from an EMBL/GenBank/DDBJ whole genome shotgun (WGS) entry which is preliminary data.</text>
</comment>
<comment type="similarity">
    <text evidence="1">Belongs to the Gfa family.</text>
</comment>
<dbReference type="InterPro" id="IPR011057">
    <property type="entry name" value="Mss4-like_sf"/>
</dbReference>
<evidence type="ECO:0000259" key="5">
    <source>
        <dbReference type="PROSITE" id="PS51891"/>
    </source>
</evidence>
<dbReference type="SUPFAM" id="SSF51316">
    <property type="entry name" value="Mss4-like"/>
    <property type="match status" value="1"/>
</dbReference>
<dbReference type="EMBL" id="RQXV01000005">
    <property type="protein sequence ID" value="RRC99361.1"/>
    <property type="molecule type" value="Genomic_DNA"/>
</dbReference>
<gene>
    <name evidence="6" type="ORF">EHS89_10990</name>
</gene>